<dbReference type="Pfam" id="PF02190">
    <property type="entry name" value="LON_substr_bdg"/>
    <property type="match status" value="1"/>
</dbReference>
<dbReference type="AlphaFoldDB" id="A0A8J3IZL9"/>
<sequence length="234" mass="25229">MTDAIPLFPLGTVLFPGIVLPLHIFEPRYRALVAHLLALPSGTDREFGVVAIRRGAETGSHDDSTLYRIGCSAELRQVKTYTDGRYDLVTVGRRRFRLHAVDDTSAPYLRGEVEWLPDEPAGTASARRAERLAPSVLAAFRRYLRLLADASDGGSDGADPSGDQLPEDPAVLSHLVAASASLTVADRQRLLAAVDTATRLGTELALLRRETGLIAALRAVPAPLAEFEVPTNPN</sequence>
<gene>
    <name evidence="2" type="ORF">Aru02nite_01990</name>
</gene>
<evidence type="ECO:0000313" key="3">
    <source>
        <dbReference type="Proteomes" id="UP000612808"/>
    </source>
</evidence>
<proteinExistence type="predicted"/>
<keyword evidence="3" id="KW-1185">Reference proteome</keyword>
<feature type="domain" description="Lon N-terminal" evidence="1">
    <location>
        <begin position="2"/>
        <end position="211"/>
    </location>
</feature>
<dbReference type="Gene3D" id="1.20.58.1480">
    <property type="match status" value="1"/>
</dbReference>
<reference evidence="2" key="1">
    <citation type="submission" date="2021-01" db="EMBL/GenBank/DDBJ databases">
        <title>Whole genome shotgun sequence of Actinocatenispora rupis NBRC 107355.</title>
        <authorList>
            <person name="Komaki H."/>
            <person name="Tamura T."/>
        </authorList>
    </citation>
    <scope>NUCLEOTIDE SEQUENCE</scope>
    <source>
        <strain evidence="2">NBRC 107355</strain>
    </source>
</reference>
<dbReference type="PANTHER" id="PTHR46732">
    <property type="entry name" value="ATP-DEPENDENT PROTEASE LA (LON) DOMAIN PROTEIN"/>
    <property type="match status" value="1"/>
</dbReference>
<evidence type="ECO:0000313" key="2">
    <source>
        <dbReference type="EMBL" id="GID09310.1"/>
    </source>
</evidence>
<dbReference type="SUPFAM" id="SSF88697">
    <property type="entry name" value="PUA domain-like"/>
    <property type="match status" value="1"/>
</dbReference>
<dbReference type="Proteomes" id="UP000612808">
    <property type="component" value="Unassembled WGS sequence"/>
</dbReference>
<dbReference type="Gene3D" id="2.30.130.40">
    <property type="entry name" value="LON domain-like"/>
    <property type="match status" value="1"/>
</dbReference>
<comment type="caution">
    <text evidence="2">The sequence shown here is derived from an EMBL/GenBank/DDBJ whole genome shotgun (WGS) entry which is preliminary data.</text>
</comment>
<evidence type="ECO:0000259" key="1">
    <source>
        <dbReference type="PROSITE" id="PS51787"/>
    </source>
</evidence>
<accession>A0A8J3IZL9</accession>
<dbReference type="InterPro" id="IPR015947">
    <property type="entry name" value="PUA-like_sf"/>
</dbReference>
<protein>
    <submittedName>
        <fullName evidence="2">Peptidase</fullName>
    </submittedName>
</protein>
<dbReference type="PROSITE" id="PS51787">
    <property type="entry name" value="LON_N"/>
    <property type="match status" value="1"/>
</dbReference>
<dbReference type="SMART" id="SM00464">
    <property type="entry name" value="LON"/>
    <property type="match status" value="1"/>
</dbReference>
<dbReference type="EMBL" id="BOMB01000001">
    <property type="protein sequence ID" value="GID09310.1"/>
    <property type="molecule type" value="Genomic_DNA"/>
</dbReference>
<dbReference type="RefSeq" id="WP_203654092.1">
    <property type="nucleotide sequence ID" value="NZ_BAAAZM010000016.1"/>
</dbReference>
<name>A0A8J3IZL9_9ACTN</name>
<dbReference type="InterPro" id="IPR003111">
    <property type="entry name" value="Lon_prtase_N"/>
</dbReference>
<organism evidence="2 3">
    <name type="scientific">Actinocatenispora rupis</name>
    <dbReference type="NCBI Taxonomy" id="519421"/>
    <lineage>
        <taxon>Bacteria</taxon>
        <taxon>Bacillati</taxon>
        <taxon>Actinomycetota</taxon>
        <taxon>Actinomycetes</taxon>
        <taxon>Micromonosporales</taxon>
        <taxon>Micromonosporaceae</taxon>
        <taxon>Actinocatenispora</taxon>
    </lineage>
</organism>
<dbReference type="InterPro" id="IPR046336">
    <property type="entry name" value="Lon_prtase_N_sf"/>
</dbReference>
<dbReference type="PANTHER" id="PTHR46732:SF8">
    <property type="entry name" value="ATP-DEPENDENT PROTEASE LA (LON) DOMAIN PROTEIN"/>
    <property type="match status" value="1"/>
</dbReference>